<dbReference type="InterPro" id="IPR036890">
    <property type="entry name" value="HATPase_C_sf"/>
</dbReference>
<proteinExistence type="predicted"/>
<evidence type="ECO:0000256" key="2">
    <source>
        <dbReference type="ARBA" id="ARBA00004651"/>
    </source>
</evidence>
<dbReference type="InterPro" id="IPR010559">
    <property type="entry name" value="Sig_transdc_His_kin_internal"/>
</dbReference>
<dbReference type="SUPFAM" id="SSF55874">
    <property type="entry name" value="ATPase domain of HSP90 chaperone/DNA topoisomerase II/histidine kinase"/>
    <property type="match status" value="1"/>
</dbReference>
<evidence type="ECO:0000256" key="7">
    <source>
        <dbReference type="ARBA" id="ARBA00022692"/>
    </source>
</evidence>
<evidence type="ECO:0000256" key="5">
    <source>
        <dbReference type="ARBA" id="ARBA00022553"/>
    </source>
</evidence>
<dbReference type="Pfam" id="PF02743">
    <property type="entry name" value="dCache_1"/>
    <property type="match status" value="1"/>
</dbReference>
<evidence type="ECO:0000256" key="3">
    <source>
        <dbReference type="ARBA" id="ARBA00012438"/>
    </source>
</evidence>
<evidence type="ECO:0000313" key="18">
    <source>
        <dbReference type="Proteomes" id="UP000076563"/>
    </source>
</evidence>
<dbReference type="Gene3D" id="3.30.565.10">
    <property type="entry name" value="Histidine kinase-like ATPase, C-terminal domain"/>
    <property type="match status" value="1"/>
</dbReference>
<dbReference type="InterPro" id="IPR003594">
    <property type="entry name" value="HATPase_dom"/>
</dbReference>
<dbReference type="InterPro" id="IPR005467">
    <property type="entry name" value="His_kinase_dom"/>
</dbReference>
<keyword evidence="10" id="KW-0067">ATP-binding</keyword>
<dbReference type="Gene3D" id="1.10.8.500">
    <property type="entry name" value="HAMP domain in histidine kinase"/>
    <property type="match status" value="1"/>
</dbReference>
<evidence type="ECO:0000256" key="8">
    <source>
        <dbReference type="ARBA" id="ARBA00022741"/>
    </source>
</evidence>
<comment type="catalytic activity">
    <reaction evidence="1">
        <text>ATP + protein L-histidine = ADP + protein N-phospho-L-histidine.</text>
        <dbReference type="EC" id="2.7.13.3"/>
    </reaction>
</comment>
<evidence type="ECO:0000256" key="11">
    <source>
        <dbReference type="ARBA" id="ARBA00022989"/>
    </source>
</evidence>
<evidence type="ECO:0000259" key="16">
    <source>
        <dbReference type="PROSITE" id="PS50885"/>
    </source>
</evidence>
<dbReference type="eggNOG" id="COG2972">
    <property type="taxonomic scope" value="Bacteria"/>
</dbReference>
<keyword evidence="9 17" id="KW-0418">Kinase</keyword>
<evidence type="ECO:0000256" key="4">
    <source>
        <dbReference type="ARBA" id="ARBA00022475"/>
    </source>
</evidence>
<reference evidence="18" key="1">
    <citation type="submission" date="2016-01" db="EMBL/GenBank/DDBJ databases">
        <title>Draft genome of Chromobacterium sp. F49.</title>
        <authorList>
            <person name="Hong K.W."/>
        </authorList>
    </citation>
    <scope>NUCLEOTIDE SEQUENCE [LARGE SCALE GENOMIC DNA]</scope>
    <source>
        <strain evidence="18">M63</strain>
    </source>
</reference>
<dbReference type="CDD" id="cd06225">
    <property type="entry name" value="HAMP"/>
    <property type="match status" value="1"/>
</dbReference>
<organism evidence="17 18">
    <name type="scientific">Paenibacillus elgii</name>
    <dbReference type="NCBI Taxonomy" id="189691"/>
    <lineage>
        <taxon>Bacteria</taxon>
        <taxon>Bacillati</taxon>
        <taxon>Bacillota</taxon>
        <taxon>Bacilli</taxon>
        <taxon>Bacillales</taxon>
        <taxon>Paenibacillaceae</taxon>
        <taxon>Paenibacillus</taxon>
    </lineage>
</organism>
<dbReference type="Proteomes" id="UP000076563">
    <property type="component" value="Unassembled WGS sequence"/>
</dbReference>
<keyword evidence="13 14" id="KW-0472">Membrane</keyword>
<dbReference type="SMART" id="SM00387">
    <property type="entry name" value="HATPase_c"/>
    <property type="match status" value="1"/>
</dbReference>
<gene>
    <name evidence="17" type="ORF">AV654_04530</name>
</gene>
<evidence type="ECO:0000313" key="17">
    <source>
        <dbReference type="EMBL" id="KZE72794.1"/>
    </source>
</evidence>
<dbReference type="SUPFAM" id="SSF158472">
    <property type="entry name" value="HAMP domain-like"/>
    <property type="match status" value="1"/>
</dbReference>
<dbReference type="GO" id="GO:0005886">
    <property type="term" value="C:plasma membrane"/>
    <property type="evidence" value="ECO:0007669"/>
    <property type="project" value="UniProtKB-SubCell"/>
</dbReference>
<evidence type="ECO:0000259" key="15">
    <source>
        <dbReference type="PROSITE" id="PS50109"/>
    </source>
</evidence>
<dbReference type="PANTHER" id="PTHR34220:SF7">
    <property type="entry name" value="SENSOR HISTIDINE KINASE YPDA"/>
    <property type="match status" value="1"/>
</dbReference>
<dbReference type="PANTHER" id="PTHR34220">
    <property type="entry name" value="SENSOR HISTIDINE KINASE YPDA"/>
    <property type="match status" value="1"/>
</dbReference>
<dbReference type="InterPro" id="IPR033479">
    <property type="entry name" value="dCache_1"/>
</dbReference>
<dbReference type="Pfam" id="PF02518">
    <property type="entry name" value="HATPase_c"/>
    <property type="match status" value="1"/>
</dbReference>
<dbReference type="AlphaFoldDB" id="A0A165PWM2"/>
<comment type="subcellular location">
    <subcellularLocation>
        <location evidence="2">Cell membrane</location>
        <topology evidence="2">Multi-pass membrane protein</topology>
    </subcellularLocation>
</comment>
<evidence type="ECO:0000256" key="12">
    <source>
        <dbReference type="ARBA" id="ARBA00023012"/>
    </source>
</evidence>
<comment type="caution">
    <text evidence="17">The sequence shown here is derived from an EMBL/GenBank/DDBJ whole genome shotgun (WGS) entry which is preliminary data.</text>
</comment>
<evidence type="ECO:0000256" key="9">
    <source>
        <dbReference type="ARBA" id="ARBA00022777"/>
    </source>
</evidence>
<keyword evidence="11 14" id="KW-1133">Transmembrane helix</keyword>
<dbReference type="PROSITE" id="PS50885">
    <property type="entry name" value="HAMP"/>
    <property type="match status" value="1"/>
</dbReference>
<feature type="transmembrane region" description="Helical" evidence="14">
    <location>
        <begin position="312"/>
        <end position="333"/>
    </location>
</feature>
<dbReference type="RefSeq" id="WP_063187400.1">
    <property type="nucleotide sequence ID" value="NZ_LQRA01000099.1"/>
</dbReference>
<dbReference type="InterPro" id="IPR003660">
    <property type="entry name" value="HAMP_dom"/>
</dbReference>
<dbReference type="Pfam" id="PF00672">
    <property type="entry name" value="HAMP"/>
    <property type="match status" value="1"/>
</dbReference>
<dbReference type="SMART" id="SM00304">
    <property type="entry name" value="HAMP"/>
    <property type="match status" value="1"/>
</dbReference>
<evidence type="ECO:0000256" key="1">
    <source>
        <dbReference type="ARBA" id="ARBA00000085"/>
    </source>
</evidence>
<dbReference type="EC" id="2.7.13.3" evidence="3"/>
<keyword evidence="4" id="KW-1003">Cell membrane</keyword>
<dbReference type="Pfam" id="PF06580">
    <property type="entry name" value="His_kinase"/>
    <property type="match status" value="1"/>
</dbReference>
<feature type="domain" description="HAMP" evidence="16">
    <location>
        <begin position="333"/>
        <end position="385"/>
    </location>
</feature>
<dbReference type="GO" id="GO:0000155">
    <property type="term" value="F:phosphorelay sensor kinase activity"/>
    <property type="evidence" value="ECO:0007669"/>
    <property type="project" value="InterPro"/>
</dbReference>
<evidence type="ECO:0000256" key="13">
    <source>
        <dbReference type="ARBA" id="ARBA00023136"/>
    </source>
</evidence>
<evidence type="ECO:0000256" key="6">
    <source>
        <dbReference type="ARBA" id="ARBA00022679"/>
    </source>
</evidence>
<keyword evidence="18" id="KW-1185">Reference proteome</keyword>
<accession>A0A165PWM2</accession>
<dbReference type="PROSITE" id="PS50109">
    <property type="entry name" value="HIS_KIN"/>
    <property type="match status" value="1"/>
</dbReference>
<feature type="transmembrane region" description="Helical" evidence="14">
    <location>
        <begin position="21"/>
        <end position="42"/>
    </location>
</feature>
<evidence type="ECO:0000256" key="14">
    <source>
        <dbReference type="SAM" id="Phobius"/>
    </source>
</evidence>
<dbReference type="PRINTS" id="PR00344">
    <property type="entry name" value="BCTRLSENSOR"/>
</dbReference>
<dbReference type="GO" id="GO:0005524">
    <property type="term" value="F:ATP binding"/>
    <property type="evidence" value="ECO:0007669"/>
    <property type="project" value="UniProtKB-KW"/>
</dbReference>
<feature type="domain" description="Histidine kinase" evidence="15">
    <location>
        <begin position="406"/>
        <end position="606"/>
    </location>
</feature>
<dbReference type="STRING" id="1007103.GCA_000213315_01707"/>
<evidence type="ECO:0000256" key="10">
    <source>
        <dbReference type="ARBA" id="ARBA00022840"/>
    </source>
</evidence>
<keyword evidence="6" id="KW-0808">Transferase</keyword>
<protein>
    <recommendedName>
        <fullName evidence="3">histidine kinase</fullName>
        <ecNumber evidence="3">2.7.13.3</ecNumber>
    </recommendedName>
</protein>
<keyword evidence="12" id="KW-0902">Two-component regulatory system</keyword>
<keyword evidence="5" id="KW-0597">Phosphoprotein</keyword>
<dbReference type="EMBL" id="LQRA01000099">
    <property type="protein sequence ID" value="KZE72794.1"/>
    <property type="molecule type" value="Genomic_DNA"/>
</dbReference>
<keyword evidence="8" id="KW-0547">Nucleotide-binding</keyword>
<sequence>MKSLRTLQIHPFSHWSLRSKTLLIFMLLIAIPLSLQGIITYYDFSMSVERRTADYSAQLVGQINRNLDRTFMEMQRLSLMPTYDPGVLGILRKYSGPALANQRPAVEDLEKMQLYIAGMTYNRPEIRGIQLFAGSGYTFSNVDASAIRSFTDVKREAWYERVKQADGAWVVIPKHRPSYYLDNGGQDYVSVARLIREPNTNEGLGLVKIDLKEDVFRQIVSNVKFEEKGGLLVVNSRGELFFQQGSGGLTPEMMDELRRTTELPQASNVRHMNIQGKTYLAIVDYSDYSDLKVISFIPVESLLKETKDLRNFTFGIGLICLISAGALATFFSYRLSRPLAALKNKMLRVEQGSFKQSVKVESQDEIGQLSRSFNRMVEEIDRLVHEVFVIGLREKEAELAALQSQINPHFIYNTLESINMLALKRQNDEVSDMVSALGRLLRYTVGRNARLVRLREELESTASYVKIQQLRYGERLKVMIDVEESLLGYEVPKLLFQPLVENAIYHGIGDREEGGTIWIEAVRFEAELLLTVRDDGKGMSEDELQQLRQSLAAPQFSAAETAGEHGLALKNINQRLVLMYGERYGLHVDGSPGEGTAFTITIPIREEGERDD</sequence>
<keyword evidence="7 14" id="KW-0812">Transmembrane</keyword>
<dbReference type="InterPro" id="IPR004358">
    <property type="entry name" value="Sig_transdc_His_kin-like_C"/>
</dbReference>
<dbReference type="InterPro" id="IPR050640">
    <property type="entry name" value="Bact_2-comp_sensor_kinase"/>
</dbReference>
<name>A0A165PWM2_9BACL</name>
<dbReference type="Gene3D" id="3.30.450.20">
    <property type="entry name" value="PAS domain"/>
    <property type="match status" value="1"/>
</dbReference>